<dbReference type="InterPro" id="IPR042171">
    <property type="entry name" value="Acyl-CoA_hotdog"/>
</dbReference>
<dbReference type="Pfam" id="PF20789">
    <property type="entry name" value="4HBT_3C"/>
    <property type="match status" value="1"/>
</dbReference>
<dbReference type="SUPFAM" id="SSF54637">
    <property type="entry name" value="Thioesterase/thiol ester dehydrase-isomerase"/>
    <property type="match status" value="2"/>
</dbReference>
<dbReference type="CDD" id="cd03445">
    <property type="entry name" value="Thioesterase_II_repeat2"/>
    <property type="match status" value="1"/>
</dbReference>
<dbReference type="Proteomes" id="UP000033140">
    <property type="component" value="Unassembled WGS sequence"/>
</dbReference>
<dbReference type="InterPro" id="IPR049450">
    <property type="entry name" value="ACOT8-like_C"/>
</dbReference>
<dbReference type="PANTHER" id="PTHR11066:SF34">
    <property type="entry name" value="ACYL-COENZYME A THIOESTERASE 8"/>
    <property type="match status" value="1"/>
</dbReference>
<evidence type="ECO:0000313" key="8">
    <source>
        <dbReference type="Proteomes" id="UP000033140"/>
    </source>
</evidence>
<dbReference type="GO" id="GO:0047617">
    <property type="term" value="F:fatty acyl-CoA hydrolase activity"/>
    <property type="evidence" value="ECO:0007669"/>
    <property type="project" value="InterPro"/>
</dbReference>
<dbReference type="Gene3D" id="2.40.160.210">
    <property type="entry name" value="Acyl-CoA thioesterase, double hotdog domain"/>
    <property type="match status" value="1"/>
</dbReference>
<dbReference type="GO" id="GO:0009062">
    <property type="term" value="P:fatty acid catabolic process"/>
    <property type="evidence" value="ECO:0007669"/>
    <property type="project" value="TreeGrafter"/>
</dbReference>
<keyword evidence="8" id="KW-1185">Reference proteome</keyword>
<dbReference type="OMA" id="QVWFRTN"/>
<evidence type="ECO:0000313" key="7">
    <source>
        <dbReference type="EMBL" id="GAO52840.1"/>
    </source>
</evidence>
<dbReference type="STRING" id="698492.A0A0E9NTV2"/>
<keyword evidence="4" id="KW-0443">Lipid metabolism</keyword>
<evidence type="ECO:0000256" key="4">
    <source>
        <dbReference type="ARBA" id="ARBA00023098"/>
    </source>
</evidence>
<proteinExistence type="inferred from homology"/>
<feature type="domain" description="Acyl-CoA thioesterase-like C-terminal" evidence="6">
    <location>
        <begin position="183"/>
        <end position="305"/>
    </location>
</feature>
<dbReference type="InterPro" id="IPR049449">
    <property type="entry name" value="TesB_ACOT8-like_N"/>
</dbReference>
<dbReference type="GO" id="GO:0006637">
    <property type="term" value="P:acyl-CoA metabolic process"/>
    <property type="evidence" value="ECO:0007669"/>
    <property type="project" value="InterPro"/>
</dbReference>
<protein>
    <recommendedName>
        <fullName evidence="9">Acyl-CoA thioesterase II domain-containing protein</fullName>
    </recommendedName>
</protein>
<sequence length="319" mass="36239">MASGKMDSTRETTTDKMPSPIEENLELKEIDTNLYSNTKQLWTPMGARGIFGGAVIAQALSAAQKTVSPEYVVHSLHSYFLLPGDNSHPIIYHVERVRDGRSYATRTVQAQQRGRAIFTITCSFQRPEPSTMSHNTPIPPDLPDPETLMNDSDLLQAMVDADKLSERERKGLIKRMEPGPIESRRVPFRRWNKDLEPYQKRQRFWVKARGSIEAQTSHAMALAYFSDSWFVGTSVKVNEPIEGKVVMMASLDHSVYFHIRDWRADEWLLYEMESSWSGGGRGFASGKIWRRDGVLVASCFQEGLVRVDNLKGNKRDAKI</sequence>
<comment type="similarity">
    <text evidence="1">Belongs to the C/M/P thioester hydrolase family.</text>
</comment>
<accession>A0A0E9NTV2</accession>
<dbReference type="GO" id="GO:0005782">
    <property type="term" value="C:peroxisomal matrix"/>
    <property type="evidence" value="ECO:0007669"/>
    <property type="project" value="UniProtKB-SubCell"/>
</dbReference>
<comment type="subunit">
    <text evidence="2">Homotetramer.</text>
</comment>
<evidence type="ECO:0000259" key="6">
    <source>
        <dbReference type="Pfam" id="PF20789"/>
    </source>
</evidence>
<dbReference type="InterPro" id="IPR029069">
    <property type="entry name" value="HotDog_dom_sf"/>
</dbReference>
<dbReference type="FunFam" id="2.40.160.210:FF:000001">
    <property type="entry name" value="Acyl-CoA thioesterase II"/>
    <property type="match status" value="1"/>
</dbReference>
<dbReference type="InterPro" id="IPR003703">
    <property type="entry name" value="Acyl_CoA_thio"/>
</dbReference>
<reference evidence="7 8" key="2">
    <citation type="journal article" date="2014" name="J. Gen. Appl. Microbiol.">
        <title>The early diverging ascomycetous budding yeast Saitoella complicata has three histone deacetylases belonging to the Clr6, Hos2, and Rpd3 lineages.</title>
        <authorList>
            <person name="Nishida H."/>
            <person name="Matsumoto T."/>
            <person name="Kondo S."/>
            <person name="Hamamoto M."/>
            <person name="Yoshikawa H."/>
        </authorList>
    </citation>
    <scope>NUCLEOTIDE SEQUENCE [LARGE SCALE GENOMIC DNA]</scope>
    <source>
        <strain evidence="7 8">NRRL Y-17804</strain>
    </source>
</reference>
<name>A0A0E9NTV2_SAICN</name>
<reference evidence="7 8" key="3">
    <citation type="journal article" date="2015" name="Genome Announc.">
        <title>Draft Genome Sequence of the Archiascomycetous Yeast Saitoella complicata.</title>
        <authorList>
            <person name="Yamauchi K."/>
            <person name="Kondo S."/>
            <person name="Hamamoto M."/>
            <person name="Takahashi Y."/>
            <person name="Ogura Y."/>
            <person name="Hayashi T."/>
            <person name="Nishida H."/>
        </authorList>
    </citation>
    <scope>NUCLEOTIDE SEQUENCE [LARGE SCALE GENOMIC DNA]</scope>
    <source>
        <strain evidence="7 8">NRRL Y-17804</strain>
    </source>
</reference>
<feature type="domain" description="Acyl-CoA thioesterase-like N-terminal HotDog" evidence="5">
    <location>
        <begin position="42"/>
        <end position="125"/>
    </location>
</feature>
<dbReference type="AlphaFoldDB" id="A0A0E9NTV2"/>
<reference evidence="7 8" key="1">
    <citation type="journal article" date="2011" name="J. Gen. Appl. Microbiol.">
        <title>Draft genome sequencing of the enigmatic yeast Saitoella complicata.</title>
        <authorList>
            <person name="Nishida H."/>
            <person name="Hamamoto M."/>
            <person name="Sugiyama J."/>
        </authorList>
    </citation>
    <scope>NUCLEOTIDE SEQUENCE [LARGE SCALE GENOMIC DNA]</scope>
    <source>
        <strain evidence="7 8">NRRL Y-17804</strain>
    </source>
</reference>
<evidence type="ECO:0008006" key="9">
    <source>
        <dbReference type="Google" id="ProtNLM"/>
    </source>
</evidence>
<comment type="caution">
    <text evidence="7">The sequence shown here is derived from an EMBL/GenBank/DDBJ whole genome shotgun (WGS) entry which is preliminary data.</text>
</comment>
<gene>
    <name evidence="7" type="ORF">G7K_6906-t1</name>
</gene>
<evidence type="ECO:0000256" key="3">
    <source>
        <dbReference type="ARBA" id="ARBA00022801"/>
    </source>
</evidence>
<dbReference type="Pfam" id="PF13622">
    <property type="entry name" value="4HBT_3"/>
    <property type="match status" value="1"/>
</dbReference>
<evidence type="ECO:0000259" key="5">
    <source>
        <dbReference type="Pfam" id="PF13622"/>
    </source>
</evidence>
<evidence type="ECO:0000256" key="2">
    <source>
        <dbReference type="ARBA" id="ARBA00011881"/>
    </source>
</evidence>
<dbReference type="PANTHER" id="PTHR11066">
    <property type="entry name" value="ACYL-COA THIOESTERASE"/>
    <property type="match status" value="1"/>
</dbReference>
<keyword evidence="3" id="KW-0378">Hydrolase</keyword>
<dbReference type="EMBL" id="BACD03000094">
    <property type="protein sequence ID" value="GAO52840.1"/>
    <property type="molecule type" value="Genomic_DNA"/>
</dbReference>
<organism evidence="7 8">
    <name type="scientific">Saitoella complicata (strain BCRC 22490 / CBS 7301 / JCM 7358 / NBRC 10748 / NRRL Y-17804)</name>
    <dbReference type="NCBI Taxonomy" id="698492"/>
    <lineage>
        <taxon>Eukaryota</taxon>
        <taxon>Fungi</taxon>
        <taxon>Dikarya</taxon>
        <taxon>Ascomycota</taxon>
        <taxon>Taphrinomycotina</taxon>
        <taxon>Taphrinomycotina incertae sedis</taxon>
        <taxon>Saitoella</taxon>
    </lineage>
</organism>
<evidence type="ECO:0000256" key="1">
    <source>
        <dbReference type="ARBA" id="ARBA00006538"/>
    </source>
</evidence>
<dbReference type="CDD" id="cd03444">
    <property type="entry name" value="Thioesterase_II_repeat1"/>
    <property type="match status" value="1"/>
</dbReference>